<protein>
    <recommendedName>
        <fullName evidence="5">DUF4148 domain-containing protein</fullName>
    </recommendedName>
</protein>
<reference evidence="3 4" key="1">
    <citation type="submission" date="2024-03" db="EMBL/GenBank/DDBJ databases">
        <title>Novel species of the genus Variovorax.</title>
        <authorList>
            <person name="Liu Q."/>
            <person name="Xin Y.-H."/>
        </authorList>
    </citation>
    <scope>NUCLEOTIDE SEQUENCE [LARGE SCALE GENOMIC DNA]</scope>
    <source>
        <strain evidence="3 4">KACC 18901</strain>
    </source>
</reference>
<sequence>MQPVFKTISLVLATACAPVHATHEVVAGQGVHRSELRVAVQSHLAAQVAQVQREDAMAGRHLNPAERLELRQQLRRQWAESASAPPSPAAESQSSERIAPATSATPIADAQPARTPSGTVRNQRP</sequence>
<gene>
    <name evidence="3" type="ORF">WKW79_17765</name>
</gene>
<dbReference type="EMBL" id="JBBKZS010000007">
    <property type="protein sequence ID" value="MEJ8856431.1"/>
    <property type="molecule type" value="Genomic_DNA"/>
</dbReference>
<accession>A0ABU8XA23</accession>
<feature type="region of interest" description="Disordered" evidence="1">
    <location>
        <begin position="76"/>
        <end position="125"/>
    </location>
</feature>
<evidence type="ECO:0000256" key="2">
    <source>
        <dbReference type="SAM" id="SignalP"/>
    </source>
</evidence>
<evidence type="ECO:0000313" key="4">
    <source>
        <dbReference type="Proteomes" id="UP001367030"/>
    </source>
</evidence>
<evidence type="ECO:0000256" key="1">
    <source>
        <dbReference type="SAM" id="MobiDB-lite"/>
    </source>
</evidence>
<feature type="compositionally biased region" description="Polar residues" evidence="1">
    <location>
        <begin position="114"/>
        <end position="125"/>
    </location>
</feature>
<name>A0ABU8XA23_9BURK</name>
<dbReference type="RefSeq" id="WP_340336504.1">
    <property type="nucleotide sequence ID" value="NZ_JBBKZS010000007.1"/>
</dbReference>
<proteinExistence type="predicted"/>
<keyword evidence="4" id="KW-1185">Reference proteome</keyword>
<organism evidence="3 4">
    <name type="scientific">Variovorax robiniae</name>
    <dbReference type="NCBI Taxonomy" id="1836199"/>
    <lineage>
        <taxon>Bacteria</taxon>
        <taxon>Pseudomonadati</taxon>
        <taxon>Pseudomonadota</taxon>
        <taxon>Betaproteobacteria</taxon>
        <taxon>Burkholderiales</taxon>
        <taxon>Comamonadaceae</taxon>
        <taxon>Variovorax</taxon>
    </lineage>
</organism>
<keyword evidence="2" id="KW-0732">Signal</keyword>
<evidence type="ECO:0000313" key="3">
    <source>
        <dbReference type="EMBL" id="MEJ8856431.1"/>
    </source>
</evidence>
<evidence type="ECO:0008006" key="5">
    <source>
        <dbReference type="Google" id="ProtNLM"/>
    </source>
</evidence>
<dbReference type="Proteomes" id="UP001367030">
    <property type="component" value="Unassembled WGS sequence"/>
</dbReference>
<feature type="chain" id="PRO_5046238025" description="DUF4148 domain-containing protein" evidence="2">
    <location>
        <begin position="22"/>
        <end position="125"/>
    </location>
</feature>
<comment type="caution">
    <text evidence="3">The sequence shown here is derived from an EMBL/GenBank/DDBJ whole genome shotgun (WGS) entry which is preliminary data.</text>
</comment>
<feature type="signal peptide" evidence="2">
    <location>
        <begin position="1"/>
        <end position="21"/>
    </location>
</feature>
<feature type="compositionally biased region" description="Low complexity" evidence="1">
    <location>
        <begin position="76"/>
        <end position="96"/>
    </location>
</feature>